<protein>
    <submittedName>
        <fullName evidence="1">Uncharacterized protein</fullName>
    </submittedName>
</protein>
<keyword evidence="2" id="KW-1185">Reference proteome</keyword>
<evidence type="ECO:0000313" key="2">
    <source>
        <dbReference type="Proteomes" id="UP000293568"/>
    </source>
</evidence>
<dbReference type="KEGG" id="pprt:ET464_10925"/>
<evidence type="ECO:0000313" key="1">
    <source>
        <dbReference type="EMBL" id="QAY66829.1"/>
    </source>
</evidence>
<organism evidence="1 2">
    <name type="scientific">Paenibacillus protaetiae</name>
    <dbReference type="NCBI Taxonomy" id="2509456"/>
    <lineage>
        <taxon>Bacteria</taxon>
        <taxon>Bacillati</taxon>
        <taxon>Bacillota</taxon>
        <taxon>Bacilli</taxon>
        <taxon>Bacillales</taxon>
        <taxon>Paenibacillaceae</taxon>
        <taxon>Paenibacillus</taxon>
    </lineage>
</organism>
<dbReference type="AlphaFoldDB" id="A0A4P6EYG4"/>
<name>A0A4P6EYG4_9BACL</name>
<reference evidence="1 2" key="1">
    <citation type="submission" date="2019-01" db="EMBL/GenBank/DDBJ databases">
        <title>Genome sequencing of strain FW100M-2.</title>
        <authorList>
            <person name="Heo J."/>
            <person name="Kim S.-J."/>
            <person name="Kim J.-S."/>
            <person name="Hong S.-B."/>
            <person name="Kwon S.-W."/>
        </authorList>
    </citation>
    <scope>NUCLEOTIDE SEQUENCE [LARGE SCALE GENOMIC DNA]</scope>
    <source>
        <strain evidence="1 2">FW100M-2</strain>
    </source>
</reference>
<dbReference type="OrthoDB" id="1739152at2"/>
<proteinExistence type="predicted"/>
<dbReference type="Proteomes" id="UP000293568">
    <property type="component" value="Chromosome"/>
</dbReference>
<accession>A0A4P6EYG4</accession>
<gene>
    <name evidence="1" type="ORF">ET464_10925</name>
</gene>
<dbReference type="RefSeq" id="WP_129440804.1">
    <property type="nucleotide sequence ID" value="NZ_CP035492.1"/>
</dbReference>
<sequence length="162" mass="18011">MAKLLILIVMSGLWITLIALQTDEEQALQLLNQSKSAVNRATHAGAQQIDLEALGDGYARIDPEAAYAYAKAYLQSNLMLDETGEPLPGSPFKEAVQVLLFDVINEDNAFPYFYTNETYHYETVLKHPGVVMIAKVTYPRAFHVLDPISWEIKGVAELVLAI</sequence>
<dbReference type="EMBL" id="CP035492">
    <property type="protein sequence ID" value="QAY66829.1"/>
    <property type="molecule type" value="Genomic_DNA"/>
</dbReference>